<dbReference type="GO" id="GO:0000712">
    <property type="term" value="P:resolution of meiotic recombination intermediates"/>
    <property type="evidence" value="ECO:0007669"/>
    <property type="project" value="TreeGrafter"/>
</dbReference>
<dbReference type="Proteomes" id="UP000245946">
    <property type="component" value="Unassembled WGS sequence"/>
</dbReference>
<evidence type="ECO:0000256" key="5">
    <source>
        <dbReference type="ARBA" id="ARBA00022723"/>
    </source>
</evidence>
<keyword evidence="12 13" id="KW-0539">Nucleus</keyword>
<evidence type="ECO:0000256" key="14">
    <source>
        <dbReference type="SAM" id="MobiDB-lite"/>
    </source>
</evidence>
<feature type="region of interest" description="Disordered" evidence="14">
    <location>
        <begin position="273"/>
        <end position="316"/>
    </location>
</feature>
<feature type="compositionally biased region" description="Low complexity" evidence="14">
    <location>
        <begin position="117"/>
        <end position="148"/>
    </location>
</feature>
<gene>
    <name evidence="16" type="ORF">FA09DRAFT_361323</name>
</gene>
<keyword evidence="6 13" id="KW-0255">Endonuclease</keyword>
<evidence type="ECO:0000256" key="6">
    <source>
        <dbReference type="ARBA" id="ARBA00022759"/>
    </source>
</evidence>
<accession>A0A316Z5G8</accession>
<dbReference type="InterPro" id="IPR010996">
    <property type="entry name" value="HHH_MUS81"/>
</dbReference>
<dbReference type="GeneID" id="37272886"/>
<comment type="function">
    <text evidence="13">Interacts with EME1 to form a DNA structure-specific endonuclease with substrate preference for branched DNA structures with a 5'-end at the branch nick. Typical substrates include 3'-flap structures, D-loops, replication forks and nicked Holliday junctions. May be required in mitosis for the processing of stalled or collapsed replication fork intermediates. May be required in meiosis for the repair of meiosis-specific double strand breaks subsequent to single-end invasion (SEI).</text>
</comment>
<organism evidence="16 17">
    <name type="scientific">Tilletiopsis washingtonensis</name>
    <dbReference type="NCBI Taxonomy" id="58919"/>
    <lineage>
        <taxon>Eukaryota</taxon>
        <taxon>Fungi</taxon>
        <taxon>Dikarya</taxon>
        <taxon>Basidiomycota</taxon>
        <taxon>Ustilaginomycotina</taxon>
        <taxon>Exobasidiomycetes</taxon>
        <taxon>Entylomatales</taxon>
        <taxon>Entylomatales incertae sedis</taxon>
        <taxon>Tilletiopsis</taxon>
    </lineage>
</organism>
<keyword evidence="5 13" id="KW-0479">Metal-binding</keyword>
<dbReference type="GO" id="GO:0003677">
    <property type="term" value="F:DNA binding"/>
    <property type="evidence" value="ECO:0007669"/>
    <property type="project" value="UniProtKB-UniRule"/>
</dbReference>
<evidence type="ECO:0000256" key="3">
    <source>
        <dbReference type="ARBA" id="ARBA00010015"/>
    </source>
</evidence>
<comment type="subcellular location">
    <subcellularLocation>
        <location evidence="2 13">Nucleus</location>
    </subcellularLocation>
</comment>
<evidence type="ECO:0000256" key="12">
    <source>
        <dbReference type="ARBA" id="ARBA00023242"/>
    </source>
</evidence>
<keyword evidence="8 13" id="KW-0378">Hydrolase</keyword>
<dbReference type="GO" id="GO:0046872">
    <property type="term" value="F:metal ion binding"/>
    <property type="evidence" value="ECO:0007669"/>
    <property type="project" value="UniProtKB-UniRule"/>
</dbReference>
<protein>
    <recommendedName>
        <fullName evidence="13">Crossover junction endonuclease MUS81</fullName>
        <ecNumber evidence="13">3.1.22.-</ecNumber>
    </recommendedName>
</protein>
<sequence length="634" mass="67344">MSASTALPLRTLFSNWLKQWRDEAKARHSQSALVFNTAYEALRACPLAFAHPAELAQLAGVGKTLVQRLTERLEAWCEEQGMPMPQRPRRVQDAGSDASSESDADGHARAKARRKAQPAAKAGSSSKASSSRATDKAPAAAKKAPRAYVPAARSGAHGILVAMYAATSSLPESEPEEGGGAGPSGSTDARDYLSKSRIIELATPHADSSYLPRAPIPGAPTYGMSFNTAWSGMKTLVNRGYVYRTGNPPRFGLSSAGFEIAAECAQREGVQMGSAVEEAASDTPAQGSRVRAAKSKTADPPVSTAGSSRPADTSPAKSAAASSAFRFVYLTDARPPLRVLERSRAALRLSDKDYTPTYRIEFPAALAEHVFVRMCLEDVEVENDCAQGWARELGANELAPGLGEEIQVGKPPSRPQAARQDAASRTARRKSPAAGRSAARGASEASRSVSPAKPSEGAPGSFAPVRPGGLILPTGPRFAPEPEPKQPARRAATAPKETVHLLTSSDSEAENLGRGSGQRVHKRASPAARVQQHAPSSDVEVLETRPARKALAPLKDRRLVSDPSRPTGSRRRAMSESESEGGGSEELPDVGELFRGMGRTRRAAMLKESDKPRSKTTQPKKKKARSSEEVIVLD</sequence>
<dbReference type="STRING" id="58919.A0A316Z5G8"/>
<feature type="region of interest" description="Disordered" evidence="14">
    <location>
        <begin position="404"/>
        <end position="634"/>
    </location>
</feature>
<dbReference type="CDD" id="cd21036">
    <property type="entry name" value="WH_MUS81"/>
    <property type="match status" value="1"/>
</dbReference>
<dbReference type="Pfam" id="PF14716">
    <property type="entry name" value="HHH_8"/>
    <property type="match status" value="1"/>
</dbReference>
<dbReference type="GO" id="GO:0031573">
    <property type="term" value="P:mitotic intra-S DNA damage checkpoint signaling"/>
    <property type="evidence" value="ECO:0007669"/>
    <property type="project" value="TreeGrafter"/>
</dbReference>
<comment type="subunit">
    <text evidence="13">Interacts with EME1.</text>
</comment>
<evidence type="ECO:0000259" key="15">
    <source>
        <dbReference type="Pfam" id="PF14716"/>
    </source>
</evidence>
<evidence type="ECO:0000256" key="2">
    <source>
        <dbReference type="ARBA" id="ARBA00004123"/>
    </source>
</evidence>
<proteinExistence type="inferred from homology"/>
<dbReference type="EMBL" id="KZ819296">
    <property type="protein sequence ID" value="PWN97020.1"/>
    <property type="molecule type" value="Genomic_DNA"/>
</dbReference>
<dbReference type="EC" id="3.1.22.-" evidence="13"/>
<dbReference type="InterPro" id="IPR047417">
    <property type="entry name" value="WHD_MUS81"/>
</dbReference>
<keyword evidence="7 13" id="KW-0227">DNA damage</keyword>
<feature type="compositionally biased region" description="Low complexity" evidence="14">
    <location>
        <begin position="432"/>
        <end position="448"/>
    </location>
</feature>
<dbReference type="GO" id="GO:0031297">
    <property type="term" value="P:replication fork processing"/>
    <property type="evidence" value="ECO:0007669"/>
    <property type="project" value="UniProtKB-ARBA"/>
</dbReference>
<evidence type="ECO:0000256" key="13">
    <source>
        <dbReference type="RuleBase" id="RU369042"/>
    </source>
</evidence>
<dbReference type="GO" id="GO:0048476">
    <property type="term" value="C:Holliday junction resolvase complex"/>
    <property type="evidence" value="ECO:0007669"/>
    <property type="project" value="UniProtKB-UniRule"/>
</dbReference>
<evidence type="ECO:0000256" key="8">
    <source>
        <dbReference type="ARBA" id="ARBA00022801"/>
    </source>
</evidence>
<dbReference type="Gene3D" id="1.10.150.110">
    <property type="entry name" value="DNA polymerase beta, N-terminal domain-like"/>
    <property type="match status" value="1"/>
</dbReference>
<feature type="region of interest" description="Disordered" evidence="14">
    <location>
        <begin position="170"/>
        <end position="190"/>
    </location>
</feature>
<evidence type="ECO:0000313" key="17">
    <source>
        <dbReference type="Proteomes" id="UP000245946"/>
    </source>
</evidence>
<evidence type="ECO:0000256" key="4">
    <source>
        <dbReference type="ARBA" id="ARBA00022722"/>
    </source>
</evidence>
<keyword evidence="17" id="KW-1185">Reference proteome</keyword>
<dbReference type="GO" id="GO:0005634">
    <property type="term" value="C:nucleus"/>
    <property type="evidence" value="ECO:0007669"/>
    <property type="project" value="UniProtKB-SubCell"/>
</dbReference>
<evidence type="ECO:0000256" key="1">
    <source>
        <dbReference type="ARBA" id="ARBA00001946"/>
    </source>
</evidence>
<evidence type="ECO:0000256" key="10">
    <source>
        <dbReference type="ARBA" id="ARBA00023172"/>
    </source>
</evidence>
<name>A0A316Z5G8_9BASI</name>
<reference evidence="16 17" key="1">
    <citation type="journal article" date="2018" name="Mol. Biol. Evol.">
        <title>Broad Genomic Sampling Reveals a Smut Pathogenic Ancestry of the Fungal Clade Ustilaginomycotina.</title>
        <authorList>
            <person name="Kijpornyongpan T."/>
            <person name="Mondo S.J."/>
            <person name="Barry K."/>
            <person name="Sandor L."/>
            <person name="Lee J."/>
            <person name="Lipzen A."/>
            <person name="Pangilinan J."/>
            <person name="LaButti K."/>
            <person name="Hainaut M."/>
            <person name="Henrissat B."/>
            <person name="Grigoriev I.V."/>
            <person name="Spatafora J.W."/>
            <person name="Aime M.C."/>
        </authorList>
    </citation>
    <scope>NUCLEOTIDE SEQUENCE [LARGE SCALE GENOMIC DNA]</scope>
    <source>
        <strain evidence="16 17">MCA 4186</strain>
    </source>
</reference>
<dbReference type="InterPro" id="IPR027421">
    <property type="entry name" value="DNA_pol_lamdba_lyase_dom_sf"/>
</dbReference>
<keyword evidence="4 13" id="KW-0540">Nuclease</keyword>
<evidence type="ECO:0000313" key="16">
    <source>
        <dbReference type="EMBL" id="PWN97020.1"/>
    </source>
</evidence>
<dbReference type="PANTHER" id="PTHR13451">
    <property type="entry name" value="CLASS II CROSSOVER JUNCTION ENDONUCLEASE MUS81"/>
    <property type="match status" value="1"/>
</dbReference>
<feature type="domain" description="Crossover junction endonuclease MUS81-like HHH" evidence="15">
    <location>
        <begin position="12"/>
        <end position="77"/>
    </location>
</feature>
<dbReference type="InterPro" id="IPR036388">
    <property type="entry name" value="WH-like_DNA-bd_sf"/>
</dbReference>
<dbReference type="OrthoDB" id="3366545at2759"/>
<evidence type="ECO:0000256" key="7">
    <source>
        <dbReference type="ARBA" id="ARBA00022763"/>
    </source>
</evidence>
<dbReference type="GO" id="GO:0006308">
    <property type="term" value="P:DNA catabolic process"/>
    <property type="evidence" value="ECO:0007669"/>
    <property type="project" value="UniProtKB-UniRule"/>
</dbReference>
<dbReference type="SUPFAM" id="SSF47802">
    <property type="entry name" value="DNA polymerase beta, N-terminal domain-like"/>
    <property type="match status" value="1"/>
</dbReference>
<keyword evidence="9 13" id="KW-0460">Magnesium</keyword>
<dbReference type="PANTHER" id="PTHR13451:SF0">
    <property type="entry name" value="CROSSOVER JUNCTION ENDONUCLEASE MUS81"/>
    <property type="match status" value="1"/>
</dbReference>
<evidence type="ECO:0000256" key="11">
    <source>
        <dbReference type="ARBA" id="ARBA00023204"/>
    </source>
</evidence>
<dbReference type="InterPro" id="IPR033309">
    <property type="entry name" value="Mus81"/>
</dbReference>
<comment type="similarity">
    <text evidence="3 13">Belongs to the XPF family.</text>
</comment>
<dbReference type="Gene3D" id="1.10.10.10">
    <property type="entry name" value="Winged helix-like DNA-binding domain superfamily/Winged helix DNA-binding domain"/>
    <property type="match status" value="1"/>
</dbReference>
<comment type="cofactor">
    <cofactor evidence="1 13">
        <name>Mg(2+)</name>
        <dbReference type="ChEBI" id="CHEBI:18420"/>
    </cofactor>
</comment>
<dbReference type="RefSeq" id="XP_025597299.1">
    <property type="nucleotide sequence ID" value="XM_025745342.1"/>
</dbReference>
<keyword evidence="11 13" id="KW-0234">DNA repair</keyword>
<evidence type="ECO:0000256" key="9">
    <source>
        <dbReference type="ARBA" id="ARBA00022842"/>
    </source>
</evidence>
<dbReference type="FunFam" id="1.10.150.110:FF:000001">
    <property type="entry name" value="Putative Crossover junction endonuclease MUS81"/>
    <property type="match status" value="1"/>
</dbReference>
<feature type="region of interest" description="Disordered" evidence="14">
    <location>
        <begin position="78"/>
        <end position="148"/>
    </location>
</feature>
<dbReference type="GO" id="GO:0008821">
    <property type="term" value="F:crossover junction DNA endonuclease activity"/>
    <property type="evidence" value="ECO:0007669"/>
    <property type="project" value="UniProtKB-UniRule"/>
</dbReference>
<dbReference type="AlphaFoldDB" id="A0A316Z5G8"/>
<dbReference type="GO" id="GO:0000727">
    <property type="term" value="P:double-strand break repair via break-induced replication"/>
    <property type="evidence" value="ECO:0007669"/>
    <property type="project" value="UniProtKB-UniRule"/>
</dbReference>
<dbReference type="GO" id="GO:0048257">
    <property type="term" value="F:3'-flap endonuclease activity"/>
    <property type="evidence" value="ECO:0007669"/>
    <property type="project" value="TreeGrafter"/>
</dbReference>
<keyword evidence="10 13" id="KW-0233">DNA recombination</keyword>